<protein>
    <recommendedName>
        <fullName evidence="11">DUF2029 domain-containing protein</fullName>
    </recommendedName>
</protein>
<feature type="transmembrane region" description="Helical" evidence="8">
    <location>
        <begin position="74"/>
        <end position="92"/>
    </location>
</feature>
<evidence type="ECO:0000256" key="4">
    <source>
        <dbReference type="ARBA" id="ARBA00022692"/>
    </source>
</evidence>
<keyword evidence="2" id="KW-1003">Cell membrane</keyword>
<dbReference type="STRING" id="1817892.AUK40_04865"/>
<name>A0A1J5IZ39_9BACT</name>
<evidence type="ECO:0000313" key="9">
    <source>
        <dbReference type="EMBL" id="OIP96504.1"/>
    </source>
</evidence>
<accession>A0A1J5IZ39</accession>
<gene>
    <name evidence="9" type="ORF">AUK40_04865</name>
</gene>
<evidence type="ECO:0008006" key="11">
    <source>
        <dbReference type="Google" id="ProtNLM"/>
    </source>
</evidence>
<dbReference type="GO" id="GO:0005886">
    <property type="term" value="C:plasma membrane"/>
    <property type="evidence" value="ECO:0007669"/>
    <property type="project" value="UniProtKB-SubCell"/>
</dbReference>
<keyword evidence="6 8" id="KW-0472">Membrane</keyword>
<organism evidence="9 10">
    <name type="scientific">Candidatus Wirthbacteria bacterium CG2_30_54_11</name>
    <dbReference type="NCBI Taxonomy" id="1817892"/>
    <lineage>
        <taxon>Bacteria</taxon>
        <taxon>Candidatus Wirthbacteria</taxon>
    </lineage>
</organism>
<reference evidence="9 10" key="1">
    <citation type="journal article" date="2016" name="Environ. Microbiol.">
        <title>Genomic resolution of a cold subsurface aquifer community provides metabolic insights for novel microbes adapted to high CO concentrations.</title>
        <authorList>
            <person name="Probst A.J."/>
            <person name="Castelle C.J."/>
            <person name="Singh A."/>
            <person name="Brown C.T."/>
            <person name="Anantharaman K."/>
            <person name="Sharon I."/>
            <person name="Hug L.A."/>
            <person name="Burstein D."/>
            <person name="Emerson J.B."/>
            <person name="Thomas B.C."/>
            <person name="Banfield J.F."/>
        </authorList>
    </citation>
    <scope>NUCLEOTIDE SEQUENCE [LARGE SCALE GENOMIC DNA]</scope>
    <source>
        <strain evidence="9">CG2_30_54_11</strain>
    </source>
</reference>
<evidence type="ECO:0000313" key="10">
    <source>
        <dbReference type="Proteomes" id="UP000183245"/>
    </source>
</evidence>
<evidence type="ECO:0000256" key="2">
    <source>
        <dbReference type="ARBA" id="ARBA00022475"/>
    </source>
</evidence>
<evidence type="ECO:0000256" key="7">
    <source>
        <dbReference type="ARBA" id="ARBA00024033"/>
    </source>
</evidence>
<feature type="transmembrane region" description="Helical" evidence="8">
    <location>
        <begin position="381"/>
        <end position="401"/>
    </location>
</feature>
<feature type="transmembrane region" description="Helical" evidence="8">
    <location>
        <begin position="357"/>
        <end position="375"/>
    </location>
</feature>
<comment type="caution">
    <text evidence="9">The sequence shown here is derived from an EMBL/GenBank/DDBJ whole genome shotgun (WGS) entry which is preliminary data.</text>
</comment>
<dbReference type="GO" id="GO:0016758">
    <property type="term" value="F:hexosyltransferase activity"/>
    <property type="evidence" value="ECO:0007669"/>
    <property type="project" value="InterPro"/>
</dbReference>
<comment type="similarity">
    <text evidence="7">Belongs to the glycosyltransferase 87 family.</text>
</comment>
<dbReference type="InterPro" id="IPR018584">
    <property type="entry name" value="GT87"/>
</dbReference>
<evidence type="ECO:0000256" key="3">
    <source>
        <dbReference type="ARBA" id="ARBA00022679"/>
    </source>
</evidence>
<sequence>MQTDADQTVELKRNRLQIMTLISLVGFLLAVVVYYIRAYYQGLSYPQSTFLFFPGDRFNDFFNIAKVTKNLDPYFEFGGAFGNYFPLAYLFVYPFSLIADQWQALYWFTVVFCLLFCGFLFFHFVLRQAGTHRIDLFTWFPIVTMLVSYPVLFTVDRGNIELYVFGCCALFLLLFQKKQYTAASICLAAAISMKLYPAVFLIFLLSEKKYRQSIIVCLATAVLSVGALLLFRGTITSNLEGLKHGLDWYTTSYVKNFNILEGINYNESYFSVFRILSVLGYLKISLGQLLTPYLIATMVGFALVTGYVIWVEKEIWKQVMLLVGSMILLPYVSADYKLIHLFLPIALFVASPSRSRLDGMYAVIFGLLVIPKTYFTTPEGINWNSLINILLMTVLCGLIILDRFVLSRRQTASIKTGEDEP</sequence>
<keyword evidence="3" id="KW-0808">Transferase</keyword>
<evidence type="ECO:0000256" key="5">
    <source>
        <dbReference type="ARBA" id="ARBA00022989"/>
    </source>
</evidence>
<feature type="transmembrane region" description="Helical" evidence="8">
    <location>
        <begin position="16"/>
        <end position="36"/>
    </location>
</feature>
<keyword evidence="4 8" id="KW-0812">Transmembrane</keyword>
<dbReference type="AlphaFoldDB" id="A0A1J5IZ39"/>
<comment type="subcellular location">
    <subcellularLocation>
        <location evidence="1">Cell membrane</location>
        <topology evidence="1">Multi-pass membrane protein</topology>
    </subcellularLocation>
</comment>
<evidence type="ECO:0000256" key="6">
    <source>
        <dbReference type="ARBA" id="ARBA00023136"/>
    </source>
</evidence>
<dbReference type="EMBL" id="MNZT01000083">
    <property type="protein sequence ID" value="OIP96504.1"/>
    <property type="molecule type" value="Genomic_DNA"/>
</dbReference>
<feature type="transmembrane region" description="Helical" evidence="8">
    <location>
        <begin position="182"/>
        <end position="204"/>
    </location>
</feature>
<feature type="transmembrane region" description="Helical" evidence="8">
    <location>
        <begin position="158"/>
        <end position="175"/>
    </location>
</feature>
<feature type="transmembrane region" description="Helical" evidence="8">
    <location>
        <begin position="136"/>
        <end position="152"/>
    </location>
</feature>
<feature type="transmembrane region" description="Helical" evidence="8">
    <location>
        <begin position="210"/>
        <end position="231"/>
    </location>
</feature>
<evidence type="ECO:0000256" key="8">
    <source>
        <dbReference type="SAM" id="Phobius"/>
    </source>
</evidence>
<dbReference type="Proteomes" id="UP000183245">
    <property type="component" value="Unassembled WGS sequence"/>
</dbReference>
<proteinExistence type="inferred from homology"/>
<evidence type="ECO:0000256" key="1">
    <source>
        <dbReference type="ARBA" id="ARBA00004651"/>
    </source>
</evidence>
<feature type="transmembrane region" description="Helical" evidence="8">
    <location>
        <begin position="289"/>
        <end position="309"/>
    </location>
</feature>
<feature type="transmembrane region" description="Helical" evidence="8">
    <location>
        <begin position="104"/>
        <end position="124"/>
    </location>
</feature>
<dbReference type="Pfam" id="PF09594">
    <property type="entry name" value="GT87"/>
    <property type="match status" value="1"/>
</dbReference>
<keyword evidence="5 8" id="KW-1133">Transmembrane helix</keyword>